<dbReference type="Proteomes" id="UP000094892">
    <property type="component" value="Unassembled WGS sequence"/>
</dbReference>
<proteinExistence type="predicted"/>
<reference evidence="1 2" key="1">
    <citation type="submission" date="2016-08" db="EMBL/GenBank/DDBJ databases">
        <title>Genome sequencing of Lactobacillus plantarum JSA22, isolated from fermented soybean paste.</title>
        <authorList>
            <person name="Choi H.S."/>
        </authorList>
    </citation>
    <scope>NUCLEOTIDE SEQUENCE [LARGE SCALE GENOMIC DNA]</scope>
    <source>
        <strain evidence="1 2">JSA22</strain>
    </source>
</reference>
<sequence>MTEKKQYVRPPKPVKIKPTVSRKKLSHKLDAYNYLHPDYWKRKLAHLLLVIPVVWTIYGMILLAIFYPGMQSGIGVTVSLLGVTMSVLHIVLTAISAYFYPFSLYWYRESLIGRILNGMWYFGGFWAVIGKIIVTLIGGILIAGLLAPIAGPITLRRCRRKNIIIGDAKDFE</sequence>
<organism evidence="1 2">
    <name type="scientific">Lactiplantibacillus plantarum</name>
    <name type="common">Lactobacillus plantarum</name>
    <dbReference type="NCBI Taxonomy" id="1590"/>
    <lineage>
        <taxon>Bacteria</taxon>
        <taxon>Bacillati</taxon>
        <taxon>Bacillota</taxon>
        <taxon>Bacilli</taxon>
        <taxon>Lactobacillales</taxon>
        <taxon>Lactobacillaceae</taxon>
        <taxon>Lactiplantibacillus</taxon>
    </lineage>
</organism>
<protein>
    <submittedName>
        <fullName evidence="1">Uncharacterized protein</fullName>
    </submittedName>
</protein>
<gene>
    <name evidence="1" type="ORF">LPJSA22_00887</name>
</gene>
<dbReference type="EMBL" id="MCOL01000001">
    <property type="protein sequence ID" value="ODO60938.1"/>
    <property type="molecule type" value="Genomic_DNA"/>
</dbReference>
<dbReference type="AlphaFoldDB" id="A0A1E3KPY3"/>
<dbReference type="PATRIC" id="fig|1590.180.peg.2491"/>
<comment type="caution">
    <text evidence="1">The sequence shown here is derived from an EMBL/GenBank/DDBJ whole genome shotgun (WGS) entry which is preliminary data.</text>
</comment>
<evidence type="ECO:0000313" key="2">
    <source>
        <dbReference type="Proteomes" id="UP000094892"/>
    </source>
</evidence>
<dbReference type="RefSeq" id="WP_003641157.1">
    <property type="nucleotide sequence ID" value="NZ_AP028145.1"/>
</dbReference>
<accession>A0A1E3KPY3</accession>
<evidence type="ECO:0000313" key="1">
    <source>
        <dbReference type="EMBL" id="ODO60938.1"/>
    </source>
</evidence>
<name>A0A1E3KPY3_LACPN</name>